<dbReference type="Proteomes" id="UP000613266">
    <property type="component" value="Unassembled WGS sequence"/>
</dbReference>
<comment type="caution">
    <text evidence="1">The sequence shown here is derived from an EMBL/GenBank/DDBJ whole genome shotgun (WGS) entry which is preliminary data.</text>
</comment>
<dbReference type="NCBIfam" id="TIGR03359">
    <property type="entry name" value="VI_chp_6"/>
    <property type="match status" value="1"/>
</dbReference>
<organism evidence="1 2">
    <name type="scientific">Inhella proteolytica</name>
    <dbReference type="NCBI Taxonomy" id="2795029"/>
    <lineage>
        <taxon>Bacteria</taxon>
        <taxon>Pseudomonadati</taxon>
        <taxon>Pseudomonadota</taxon>
        <taxon>Betaproteobacteria</taxon>
        <taxon>Burkholderiales</taxon>
        <taxon>Sphaerotilaceae</taxon>
        <taxon>Inhella</taxon>
    </lineage>
</organism>
<dbReference type="Pfam" id="PF05947">
    <property type="entry name" value="T6SS_TssF"/>
    <property type="match status" value="1"/>
</dbReference>
<keyword evidence="2" id="KW-1185">Reference proteome</keyword>
<sequence>MNPRLIELYNEELEHLRGEAREFAAEYPSAAAMLALDKGRVEDPYVERLLEGVAFLAARTRLKLDSQYPVFTQQLLDVLFPGWLAPTPPACVLQLQPQLADDKLMGGPAVPRGAVVVGGVRGLPDLRCEFETCRAVQLFPLQLVDVQYLGARPERQGDPGWGRAEASLRLELELAGEGDLAQLDLDRLPVFVAIGEPHASQLMELIAGRCIAVGLSSDAAGRRDAHWLPGSTVRHIGFDEDEALLRMPVRGHAGFRVLREFAALPEKFRFFELQGLRPLLAKMSGRKLFIHLHVGANYAKLEGAVRANSLALFCTPAVNLRERGLDRCDISPGKTEYRVVADAHQARRLEVVQLLDVVGGGEGFERRFAPIFEVASSGRLATSSFYTQRRERRKLTQREIEAQRAWLQGDSLQGEMEGARAPAVGTELYIALAERGAGPQGRGLQYLSFRALVMDRETPRYLRNQPAAAHYEAVDSLPVQRIVAVVPPSEALDYAVDGFEPWTALSHLFVNYLSLIDGGSVRGADALRAVLTLYAPQRAHFLHRQAEGLLAVRTQAVTRRVPGGGPLGFARGLQLTLEMSERGFDGGSPFLLAAVIEHFLASHVAINSFVETRLEMKEWSEALRWRARLGRRPDA</sequence>
<protein>
    <submittedName>
        <fullName evidence="1">Type VI secretion system baseplate subunit TssF</fullName>
    </submittedName>
</protein>
<dbReference type="PANTHER" id="PTHR35370:SF1">
    <property type="entry name" value="TYPE VI SECRETION SYSTEM COMPONENT TSSF1"/>
    <property type="match status" value="1"/>
</dbReference>
<evidence type="ECO:0000313" key="1">
    <source>
        <dbReference type="EMBL" id="MBH9577735.1"/>
    </source>
</evidence>
<dbReference type="PIRSF" id="PIRSF028304">
    <property type="entry name" value="UCP028304"/>
    <property type="match status" value="1"/>
</dbReference>
<proteinExistence type="predicted"/>
<dbReference type="EMBL" id="JAEDAK010000008">
    <property type="protein sequence ID" value="MBH9577735.1"/>
    <property type="molecule type" value="Genomic_DNA"/>
</dbReference>
<gene>
    <name evidence="1" type="primary">tssF</name>
    <name evidence="1" type="ORF">I7X39_12565</name>
</gene>
<dbReference type="InterPro" id="IPR010272">
    <property type="entry name" value="T6SS_TssF"/>
</dbReference>
<reference evidence="1" key="1">
    <citation type="submission" date="2020-12" db="EMBL/GenBank/DDBJ databases">
        <title>The genome sequence of Inhella sp. 1Y17.</title>
        <authorList>
            <person name="Liu Y."/>
        </authorList>
    </citation>
    <scope>NUCLEOTIDE SEQUENCE</scope>
    <source>
        <strain evidence="1">1Y17</strain>
    </source>
</reference>
<name>A0A931J3W8_9BURK</name>
<dbReference type="RefSeq" id="WP_198111511.1">
    <property type="nucleotide sequence ID" value="NZ_JAEDAK010000008.1"/>
</dbReference>
<dbReference type="PANTHER" id="PTHR35370">
    <property type="entry name" value="CYTOPLASMIC PROTEIN-RELATED-RELATED"/>
    <property type="match status" value="1"/>
</dbReference>
<evidence type="ECO:0000313" key="2">
    <source>
        <dbReference type="Proteomes" id="UP000613266"/>
    </source>
</evidence>
<accession>A0A931J3W8</accession>
<dbReference type="AlphaFoldDB" id="A0A931J3W8"/>